<dbReference type="Gene3D" id="3.50.50.60">
    <property type="entry name" value="FAD/NAD(P)-binding domain"/>
    <property type="match status" value="1"/>
</dbReference>
<feature type="non-terminal residue" evidence="3">
    <location>
        <position position="95"/>
    </location>
</feature>
<protein>
    <recommendedName>
        <fullName evidence="2">FAD dependent oxidoreductase domain-containing protein</fullName>
    </recommendedName>
</protein>
<evidence type="ECO:0000313" key="3">
    <source>
        <dbReference type="EMBL" id="SVC61170.1"/>
    </source>
</evidence>
<name>A0A382NKI0_9ZZZZ</name>
<dbReference type="InterPro" id="IPR006076">
    <property type="entry name" value="FAD-dep_OxRdtase"/>
</dbReference>
<evidence type="ECO:0000259" key="2">
    <source>
        <dbReference type="Pfam" id="PF01266"/>
    </source>
</evidence>
<sequence length="95" mass="10113">MAYDAVIIGSGFGGAFTALALVEAGLRVVLLERGEPVARDDDDWSPRRILLEGRYAGPSPIQVRQYGASSPSPLHPMQMLGGNSVLYGGASLRLR</sequence>
<reference evidence="3" key="1">
    <citation type="submission" date="2018-05" db="EMBL/GenBank/DDBJ databases">
        <authorList>
            <person name="Lanie J.A."/>
            <person name="Ng W.-L."/>
            <person name="Kazmierczak K.M."/>
            <person name="Andrzejewski T.M."/>
            <person name="Davidsen T.M."/>
            <person name="Wayne K.J."/>
            <person name="Tettelin H."/>
            <person name="Glass J.I."/>
            <person name="Rusch D."/>
            <person name="Podicherti R."/>
            <person name="Tsui H.-C.T."/>
            <person name="Winkler M.E."/>
        </authorList>
    </citation>
    <scope>NUCLEOTIDE SEQUENCE</scope>
</reference>
<feature type="domain" description="FAD dependent oxidoreductase" evidence="2">
    <location>
        <begin position="4"/>
        <end position="38"/>
    </location>
</feature>
<dbReference type="Pfam" id="PF01266">
    <property type="entry name" value="DAO"/>
    <property type="match status" value="1"/>
</dbReference>
<keyword evidence="1" id="KW-0812">Transmembrane</keyword>
<dbReference type="EMBL" id="UINC01100820">
    <property type="protein sequence ID" value="SVC61170.1"/>
    <property type="molecule type" value="Genomic_DNA"/>
</dbReference>
<evidence type="ECO:0000256" key="1">
    <source>
        <dbReference type="SAM" id="Phobius"/>
    </source>
</evidence>
<keyword evidence="1" id="KW-0472">Membrane</keyword>
<dbReference type="SUPFAM" id="SSF51905">
    <property type="entry name" value="FAD/NAD(P)-binding domain"/>
    <property type="match status" value="1"/>
</dbReference>
<keyword evidence="1" id="KW-1133">Transmembrane helix</keyword>
<gene>
    <name evidence="3" type="ORF">METZ01_LOCUS314024</name>
</gene>
<accession>A0A382NKI0</accession>
<dbReference type="AlphaFoldDB" id="A0A382NKI0"/>
<organism evidence="3">
    <name type="scientific">marine metagenome</name>
    <dbReference type="NCBI Taxonomy" id="408172"/>
    <lineage>
        <taxon>unclassified sequences</taxon>
        <taxon>metagenomes</taxon>
        <taxon>ecological metagenomes</taxon>
    </lineage>
</organism>
<proteinExistence type="predicted"/>
<dbReference type="InterPro" id="IPR036188">
    <property type="entry name" value="FAD/NAD-bd_sf"/>
</dbReference>
<feature type="transmembrane region" description="Helical" evidence="1">
    <location>
        <begin position="6"/>
        <end position="30"/>
    </location>
</feature>